<evidence type="ECO:0000256" key="10">
    <source>
        <dbReference type="ARBA" id="ARBA00023239"/>
    </source>
</evidence>
<dbReference type="NCBIfam" id="TIGR01464">
    <property type="entry name" value="hemE"/>
    <property type="match status" value="1"/>
</dbReference>
<feature type="binding site" evidence="12">
    <location>
        <position position="327"/>
    </location>
    <ligand>
        <name>substrate</name>
    </ligand>
</feature>
<dbReference type="Pfam" id="PF01208">
    <property type="entry name" value="URO-D"/>
    <property type="match status" value="1"/>
</dbReference>
<accession>A0A1H3I152</accession>
<dbReference type="EMBL" id="FNOY01000023">
    <property type="protein sequence ID" value="SDY21423.1"/>
    <property type="molecule type" value="Genomic_DNA"/>
</dbReference>
<evidence type="ECO:0000313" key="17">
    <source>
        <dbReference type="EMBL" id="SDY21423.1"/>
    </source>
</evidence>
<evidence type="ECO:0000256" key="11">
    <source>
        <dbReference type="ARBA" id="ARBA00023244"/>
    </source>
</evidence>
<keyword evidence="10 12" id="KW-0456">Lyase</keyword>
<comment type="caution">
    <text evidence="12">Lacks conserved residue(s) required for the propagation of feature annotation.</text>
</comment>
<dbReference type="Gene3D" id="3.20.20.210">
    <property type="match status" value="1"/>
</dbReference>
<evidence type="ECO:0000259" key="15">
    <source>
        <dbReference type="PROSITE" id="PS00906"/>
    </source>
</evidence>
<protein>
    <recommendedName>
        <fullName evidence="7 12">Uroporphyrinogen decarboxylase</fullName>
        <shortName evidence="12">UPD</shortName>
        <shortName evidence="12">URO-D</shortName>
        <ecNumber evidence="6 12">4.1.1.37</ecNumber>
    </recommendedName>
</protein>
<feature type="domain" description="Uroporphyrinogen decarboxylase (URO-D)" evidence="15">
    <location>
        <begin position="22"/>
        <end position="31"/>
    </location>
</feature>
<keyword evidence="11 12" id="KW-0627">Porphyrin biosynthesis</keyword>
<evidence type="ECO:0000256" key="9">
    <source>
        <dbReference type="ARBA" id="ARBA00022793"/>
    </source>
</evidence>
<feature type="binding site" evidence="12">
    <location>
        <position position="77"/>
    </location>
    <ligand>
        <name>substrate</name>
    </ligand>
</feature>
<name>A0A1H3I152_9PROT</name>
<organism evidence="17 18">
    <name type="scientific">Nitrosomonas halophila</name>
    <dbReference type="NCBI Taxonomy" id="44576"/>
    <lineage>
        <taxon>Bacteria</taxon>
        <taxon>Pseudomonadati</taxon>
        <taxon>Pseudomonadota</taxon>
        <taxon>Betaproteobacteria</taxon>
        <taxon>Nitrosomonadales</taxon>
        <taxon>Nitrosomonadaceae</taxon>
        <taxon>Nitrosomonas</taxon>
    </lineage>
</organism>
<dbReference type="InterPro" id="IPR006361">
    <property type="entry name" value="Uroporphyrinogen_deCO2ase_HemE"/>
</dbReference>
<dbReference type="HAMAP" id="MF_00218">
    <property type="entry name" value="URO_D"/>
    <property type="match status" value="1"/>
</dbReference>
<dbReference type="RefSeq" id="WP_090413773.1">
    <property type="nucleotide sequence ID" value="NZ_FNOY01000023.1"/>
</dbReference>
<comment type="function">
    <text evidence="1 12">Catalyzes the decarboxylation of four acetate groups of uroporphyrinogen-III to yield coproporphyrinogen-III.</text>
</comment>
<keyword evidence="9 12" id="KW-0210">Decarboxylase</keyword>
<evidence type="ECO:0000256" key="13">
    <source>
        <dbReference type="RuleBase" id="RU000554"/>
    </source>
</evidence>
<evidence type="ECO:0000313" key="18">
    <source>
        <dbReference type="Proteomes" id="UP000198640"/>
    </source>
</evidence>
<evidence type="ECO:0000256" key="12">
    <source>
        <dbReference type="HAMAP-Rule" id="MF_00218"/>
    </source>
</evidence>
<comment type="catalytic activity">
    <reaction evidence="12 13">
        <text>uroporphyrinogen III + 4 H(+) = coproporphyrinogen III + 4 CO2</text>
        <dbReference type="Rhea" id="RHEA:19865"/>
        <dbReference type="ChEBI" id="CHEBI:15378"/>
        <dbReference type="ChEBI" id="CHEBI:16526"/>
        <dbReference type="ChEBI" id="CHEBI:57308"/>
        <dbReference type="ChEBI" id="CHEBI:57309"/>
        <dbReference type="EC" id="4.1.1.37"/>
    </reaction>
</comment>
<evidence type="ECO:0000256" key="3">
    <source>
        <dbReference type="ARBA" id="ARBA00004804"/>
    </source>
</evidence>
<dbReference type="PROSITE" id="PS00907">
    <property type="entry name" value="UROD_2"/>
    <property type="match status" value="1"/>
</dbReference>
<evidence type="ECO:0000256" key="1">
    <source>
        <dbReference type="ARBA" id="ARBA00002448"/>
    </source>
</evidence>
<evidence type="ECO:0000256" key="6">
    <source>
        <dbReference type="ARBA" id="ARBA00012288"/>
    </source>
</evidence>
<dbReference type="CDD" id="cd00717">
    <property type="entry name" value="URO-D"/>
    <property type="match status" value="1"/>
</dbReference>
<dbReference type="OrthoDB" id="9806656at2"/>
<comment type="subcellular location">
    <subcellularLocation>
        <location evidence="2 12">Cytoplasm</location>
    </subcellularLocation>
</comment>
<evidence type="ECO:0000256" key="4">
    <source>
        <dbReference type="ARBA" id="ARBA00009935"/>
    </source>
</evidence>
<dbReference type="UniPathway" id="UPA00251">
    <property type="reaction ID" value="UER00321"/>
</dbReference>
<sequence length="356" mass="39280">MAKPENDTFIRALLRQPTDYTPVWMMRQAGRYLPEYNQTRARAGDFLSLCKNPNLATEVTLQPLARFSLDAAILFSDILTIPDAMGLGLYFAEGEGPRFERPLREEWEIRSLIAPDPDTHLRYVLDAVTQIRKALCNQVPLIGFSGSPFTLACYMVEGGSSSDFRQIKTMLYARPDLLHHILEVTANAVTAYLNAQIEAGAQAVMIFDSWGGALSHAAYQEFSLHYMQHILAGLKREHDGVRIPNIVFTKGGGLWLESIVESGCDAVGLDWTIDIGEARRRVQGKVALQGNLDPAVLFSSPDIIAAEVEKVLASYGHGHGHVFNLGHGISQFTPPEHALALVEAVHALSAKYHTSQ</sequence>
<dbReference type="PANTHER" id="PTHR21091:SF169">
    <property type="entry name" value="UROPORPHYRINOGEN DECARBOXYLASE"/>
    <property type="match status" value="1"/>
</dbReference>
<keyword evidence="18" id="KW-1185">Reference proteome</keyword>
<evidence type="ECO:0000256" key="14">
    <source>
        <dbReference type="RuleBase" id="RU004169"/>
    </source>
</evidence>
<dbReference type="InterPro" id="IPR038071">
    <property type="entry name" value="UROD/MetE-like_sf"/>
</dbReference>
<comment type="similarity">
    <text evidence="4 12 14">Belongs to the uroporphyrinogen decarboxylase family.</text>
</comment>
<evidence type="ECO:0000256" key="7">
    <source>
        <dbReference type="ARBA" id="ARBA00014308"/>
    </source>
</evidence>
<comment type="pathway">
    <text evidence="3 12 13">Porphyrin-containing compound metabolism; protoporphyrin-IX biosynthesis; coproporphyrinogen-III from 5-aminolevulinate: step 4/4.</text>
</comment>
<comment type="subunit">
    <text evidence="5 12">Homodimer.</text>
</comment>
<feature type="site" description="Transition state stabilizer" evidence="12">
    <location>
        <position position="77"/>
    </location>
</feature>
<feature type="domain" description="Uroporphyrinogen decarboxylase (URO-D)" evidence="16">
    <location>
        <begin position="142"/>
        <end position="158"/>
    </location>
</feature>
<evidence type="ECO:0000256" key="8">
    <source>
        <dbReference type="ARBA" id="ARBA00022490"/>
    </source>
</evidence>
<dbReference type="InterPro" id="IPR000257">
    <property type="entry name" value="Uroporphyrinogen_deCOase"/>
</dbReference>
<dbReference type="AlphaFoldDB" id="A0A1H3I152"/>
<proteinExistence type="inferred from homology"/>
<keyword evidence="8 12" id="KW-0963">Cytoplasm</keyword>
<evidence type="ECO:0000256" key="5">
    <source>
        <dbReference type="ARBA" id="ARBA00011738"/>
    </source>
</evidence>
<dbReference type="PANTHER" id="PTHR21091">
    <property type="entry name" value="METHYLTETRAHYDROFOLATE:HOMOCYSTEINE METHYLTRANSFERASE RELATED"/>
    <property type="match status" value="1"/>
</dbReference>
<dbReference type="Proteomes" id="UP000198640">
    <property type="component" value="Unassembled WGS sequence"/>
</dbReference>
<dbReference type="GO" id="GO:0004853">
    <property type="term" value="F:uroporphyrinogen decarboxylase activity"/>
    <property type="evidence" value="ECO:0007669"/>
    <property type="project" value="UniProtKB-UniRule"/>
</dbReference>
<gene>
    <name evidence="12" type="primary">hemE</name>
    <name evidence="17" type="ORF">SAMN05421881_102327</name>
</gene>
<dbReference type="GO" id="GO:0005829">
    <property type="term" value="C:cytosol"/>
    <property type="evidence" value="ECO:0007669"/>
    <property type="project" value="TreeGrafter"/>
</dbReference>
<dbReference type="EC" id="4.1.1.37" evidence="6 12"/>
<feature type="binding site" evidence="12">
    <location>
        <begin position="27"/>
        <end position="31"/>
    </location>
    <ligand>
        <name>substrate</name>
    </ligand>
</feature>
<dbReference type="SUPFAM" id="SSF51726">
    <property type="entry name" value="UROD/MetE-like"/>
    <property type="match status" value="1"/>
</dbReference>
<evidence type="ECO:0000256" key="2">
    <source>
        <dbReference type="ARBA" id="ARBA00004496"/>
    </source>
</evidence>
<feature type="binding site" evidence="12">
    <location>
        <position position="154"/>
    </location>
    <ligand>
        <name>substrate</name>
    </ligand>
</feature>
<evidence type="ECO:0000259" key="16">
    <source>
        <dbReference type="PROSITE" id="PS00907"/>
    </source>
</evidence>
<feature type="binding site" evidence="12">
    <location>
        <position position="209"/>
    </location>
    <ligand>
        <name>substrate</name>
    </ligand>
</feature>
<dbReference type="FunFam" id="3.20.20.210:FF:000001">
    <property type="entry name" value="Uroporphyrinogen decarboxylase"/>
    <property type="match status" value="1"/>
</dbReference>
<dbReference type="STRING" id="44576.SAMN05421881_102327"/>
<dbReference type="PROSITE" id="PS00906">
    <property type="entry name" value="UROD_1"/>
    <property type="match status" value="1"/>
</dbReference>
<reference evidence="17 18" key="1">
    <citation type="submission" date="2016-10" db="EMBL/GenBank/DDBJ databases">
        <authorList>
            <person name="de Groot N.N."/>
        </authorList>
    </citation>
    <scope>NUCLEOTIDE SEQUENCE [LARGE SCALE GENOMIC DNA]</scope>
    <source>
        <strain evidence="17 18">Nm1</strain>
    </source>
</reference>
<dbReference type="GO" id="GO:0019353">
    <property type="term" value="P:protoporphyrinogen IX biosynthetic process from glutamate"/>
    <property type="evidence" value="ECO:0007669"/>
    <property type="project" value="TreeGrafter"/>
</dbReference>